<name>A0A1X9MDS7_9BACI</name>
<proteinExistence type="predicted"/>
<dbReference type="STRING" id="199441.BkAM31D_10800"/>
<keyword evidence="1" id="KW-1133">Transmembrane helix</keyword>
<keyword evidence="1" id="KW-0812">Transmembrane</keyword>
<sequence>MRYWIYKRTLLLLAAFGGVSASASLLPDSPIWSFSSFLGEVLFSPFKLLLAVLLFVLGFLSYSIFVRDVVKIGTSKWVTYSLGFPKLIFIIISFISILYLIFKIGTIAFIALVLALWYGIMDVGLKKLN</sequence>
<evidence type="ECO:0000313" key="3">
    <source>
        <dbReference type="Proteomes" id="UP000193006"/>
    </source>
</evidence>
<keyword evidence="3" id="KW-1185">Reference proteome</keyword>
<evidence type="ECO:0000256" key="1">
    <source>
        <dbReference type="SAM" id="Phobius"/>
    </source>
</evidence>
<dbReference type="RefSeq" id="WP_066151564.1">
    <property type="nucleotide sequence ID" value="NZ_CP020814.1"/>
</dbReference>
<evidence type="ECO:0000313" key="2">
    <source>
        <dbReference type="EMBL" id="ARK30273.1"/>
    </source>
</evidence>
<dbReference type="KEGG" id="bkw:BkAM31D_10800"/>
<feature type="transmembrane region" description="Helical" evidence="1">
    <location>
        <begin position="107"/>
        <end position="125"/>
    </location>
</feature>
<gene>
    <name evidence="2" type="ORF">BkAM31D_10800</name>
</gene>
<dbReference type="Proteomes" id="UP000193006">
    <property type="component" value="Chromosome"/>
</dbReference>
<feature type="transmembrane region" description="Helical" evidence="1">
    <location>
        <begin position="45"/>
        <end position="65"/>
    </location>
</feature>
<protein>
    <submittedName>
        <fullName evidence="2">Uncharacterized protein</fullName>
    </submittedName>
</protein>
<accession>A0A1X9MDS7</accession>
<dbReference type="EMBL" id="CP020814">
    <property type="protein sequence ID" value="ARK30273.1"/>
    <property type="molecule type" value="Genomic_DNA"/>
</dbReference>
<dbReference type="AlphaFoldDB" id="A0A1X9MDS7"/>
<reference evidence="2 3" key="1">
    <citation type="submission" date="2017-04" db="EMBL/GenBank/DDBJ databases">
        <title>Bacillus krulwichiae AM31D Genome sequencing and assembly.</title>
        <authorList>
            <person name="Krulwich T.A."/>
            <person name="Anastor L."/>
            <person name="Ehrlich R."/>
            <person name="Ehrlich G.D."/>
            <person name="Janto B."/>
        </authorList>
    </citation>
    <scope>NUCLEOTIDE SEQUENCE [LARGE SCALE GENOMIC DNA]</scope>
    <source>
        <strain evidence="2 3">AM31D</strain>
    </source>
</reference>
<organism evidence="2 3">
    <name type="scientific">Halalkalibacter krulwichiae</name>
    <dbReference type="NCBI Taxonomy" id="199441"/>
    <lineage>
        <taxon>Bacteria</taxon>
        <taxon>Bacillati</taxon>
        <taxon>Bacillota</taxon>
        <taxon>Bacilli</taxon>
        <taxon>Bacillales</taxon>
        <taxon>Bacillaceae</taxon>
        <taxon>Halalkalibacter</taxon>
    </lineage>
</organism>
<keyword evidence="1" id="KW-0472">Membrane</keyword>